<sequence>MDLNKHPYPLGIYEKALYRKPLWEMLDDAARAGYDNFEISLDETDMRLSRLEWSSERFLRVKQAAMESGVQIFSACFSGHRRFPLGSSDPDVEKRAMKMMEQGIRFCCELGVRVLQVAGYDVFYEPSTADTAKRYDENLAKSVLMAAKAGVMLSVEPVERYVTSVGKAMELVKNIRSPWLTVYPDTANLYMMGFDPVKELKLGEGKLAALHVREAPDDEYIPFGEGVLNFPEIFKTLKETGFSGPITVELWNEENPQYMQVVTRAREFLETIMNGE</sequence>
<dbReference type="Gene3D" id="3.20.20.150">
    <property type="entry name" value="Divalent-metal-dependent TIM barrel enzymes"/>
    <property type="match status" value="1"/>
</dbReference>
<dbReference type="PANTHER" id="PTHR43489">
    <property type="entry name" value="ISOMERASE"/>
    <property type="match status" value="1"/>
</dbReference>
<feature type="domain" description="Xylose isomerase-like TIM barrel" evidence="2">
    <location>
        <begin position="26"/>
        <end position="260"/>
    </location>
</feature>
<protein>
    <submittedName>
        <fullName evidence="3">L-ribulose-5-phosphate 3-epimerase</fullName>
        <ecNumber evidence="3">5.1.3.22</ecNumber>
    </submittedName>
</protein>
<dbReference type="AlphaFoldDB" id="A0A926II28"/>
<dbReference type="InterPro" id="IPR036237">
    <property type="entry name" value="Xyl_isomerase-like_sf"/>
</dbReference>
<evidence type="ECO:0000256" key="1">
    <source>
        <dbReference type="ARBA" id="ARBA00023235"/>
    </source>
</evidence>
<name>A0A926II28_9FIRM</name>
<dbReference type="EMBL" id="JACRTD010000004">
    <property type="protein sequence ID" value="MBC8585268.1"/>
    <property type="molecule type" value="Genomic_DNA"/>
</dbReference>
<dbReference type="RefSeq" id="WP_262395052.1">
    <property type="nucleotide sequence ID" value="NZ_JACRTD010000004.1"/>
</dbReference>
<reference evidence="3" key="1">
    <citation type="submission" date="2020-08" db="EMBL/GenBank/DDBJ databases">
        <title>Genome public.</title>
        <authorList>
            <person name="Liu C."/>
            <person name="Sun Q."/>
        </authorList>
    </citation>
    <scope>NUCLEOTIDE SEQUENCE</scope>
    <source>
        <strain evidence="3">NSJ-64</strain>
    </source>
</reference>
<evidence type="ECO:0000313" key="4">
    <source>
        <dbReference type="Proteomes" id="UP000623678"/>
    </source>
</evidence>
<dbReference type="PANTHER" id="PTHR43489:SF1">
    <property type="entry name" value="L-RIBULOSE-5-PHOSPHATE 3-EPIMERASE SGBU-RELATED"/>
    <property type="match status" value="1"/>
</dbReference>
<proteinExistence type="predicted"/>
<dbReference type="InterPro" id="IPR013022">
    <property type="entry name" value="Xyl_isomerase-like_TIM-brl"/>
</dbReference>
<dbReference type="NCBIfam" id="NF009689">
    <property type="entry name" value="PRK13210.1"/>
    <property type="match status" value="1"/>
</dbReference>
<organism evidence="3 4">
    <name type="scientific">Youxingia wuxianensis</name>
    <dbReference type="NCBI Taxonomy" id="2763678"/>
    <lineage>
        <taxon>Bacteria</taxon>
        <taxon>Bacillati</taxon>
        <taxon>Bacillota</taxon>
        <taxon>Clostridia</taxon>
        <taxon>Eubacteriales</taxon>
        <taxon>Oscillospiraceae</taxon>
        <taxon>Youxingia</taxon>
    </lineage>
</organism>
<dbReference type="Proteomes" id="UP000623678">
    <property type="component" value="Unassembled WGS sequence"/>
</dbReference>
<dbReference type="SUPFAM" id="SSF51658">
    <property type="entry name" value="Xylose isomerase-like"/>
    <property type="match status" value="1"/>
</dbReference>
<dbReference type="Pfam" id="PF01261">
    <property type="entry name" value="AP_endonuc_2"/>
    <property type="match status" value="1"/>
</dbReference>
<keyword evidence="4" id="KW-1185">Reference proteome</keyword>
<dbReference type="EC" id="5.1.3.22" evidence="3"/>
<evidence type="ECO:0000313" key="3">
    <source>
        <dbReference type="EMBL" id="MBC8585268.1"/>
    </source>
</evidence>
<evidence type="ECO:0000259" key="2">
    <source>
        <dbReference type="Pfam" id="PF01261"/>
    </source>
</evidence>
<dbReference type="GO" id="GO:0019852">
    <property type="term" value="P:L-ascorbic acid metabolic process"/>
    <property type="evidence" value="ECO:0007669"/>
    <property type="project" value="TreeGrafter"/>
</dbReference>
<keyword evidence="1 3" id="KW-0413">Isomerase</keyword>
<comment type="caution">
    <text evidence="3">The sequence shown here is derived from an EMBL/GenBank/DDBJ whole genome shotgun (WGS) entry which is preliminary data.</text>
</comment>
<accession>A0A926II28</accession>
<dbReference type="InterPro" id="IPR050417">
    <property type="entry name" value="Sugar_Epim/Isomerase"/>
</dbReference>
<gene>
    <name evidence="3" type="ORF">H8705_06695</name>
</gene>
<dbReference type="GO" id="GO:0034015">
    <property type="term" value="F:L-ribulose-5-phosphate 3-epimerase activity"/>
    <property type="evidence" value="ECO:0007669"/>
    <property type="project" value="UniProtKB-EC"/>
</dbReference>